<protein>
    <submittedName>
        <fullName evidence="2">Uncharacterized protein</fullName>
    </submittedName>
</protein>
<feature type="transmembrane region" description="Helical" evidence="1">
    <location>
        <begin position="29"/>
        <end position="50"/>
    </location>
</feature>
<dbReference type="RefSeq" id="WP_053415828.1">
    <property type="nucleotide sequence ID" value="NZ_LILB01000001.1"/>
</dbReference>
<keyword evidence="1" id="KW-1133">Transmembrane helix</keyword>
<feature type="transmembrane region" description="Helical" evidence="1">
    <location>
        <begin position="56"/>
        <end position="86"/>
    </location>
</feature>
<dbReference type="EMBL" id="LILB01000001">
    <property type="protein sequence ID" value="KOO51674.1"/>
    <property type="molecule type" value="Genomic_DNA"/>
</dbReference>
<reference evidence="3" key="1">
    <citation type="submission" date="2015-08" db="EMBL/GenBank/DDBJ databases">
        <title>Fjat-10028 dsm 16317.</title>
        <authorList>
            <person name="Liu B."/>
            <person name="Wang J."/>
            <person name="Zhu Y."/>
            <person name="Liu G."/>
            <person name="Chen Q."/>
            <person name="Chen Z."/>
            <person name="Lan J."/>
            <person name="Che J."/>
            <person name="Ge C."/>
            <person name="Shi H."/>
            <person name="Pan Z."/>
            <person name="Liu X."/>
        </authorList>
    </citation>
    <scope>NUCLEOTIDE SEQUENCE [LARGE SCALE GENOMIC DNA]</scope>
    <source>
        <strain evidence="3">DSM 16317</strain>
    </source>
</reference>
<feature type="transmembrane region" description="Helical" evidence="1">
    <location>
        <begin position="6"/>
        <end position="22"/>
    </location>
</feature>
<accession>A0A0M0LKV4</accession>
<comment type="caution">
    <text evidence="2">The sequence shown here is derived from an EMBL/GenBank/DDBJ whole genome shotgun (WGS) entry which is preliminary data.</text>
</comment>
<keyword evidence="3" id="KW-1185">Reference proteome</keyword>
<dbReference type="AlphaFoldDB" id="A0A0M0LKV4"/>
<dbReference type="Proteomes" id="UP000036867">
    <property type="component" value="Unassembled WGS sequence"/>
</dbReference>
<sequence length="92" mass="10325">MSIAQFYAIIIFAISLIGVFFIKRMGKYIYAFILFEIGIVLIVVTGFLPIDNWGKMGYGIIGLSVMALAIVMMILIGVITLILNYFKKDTSY</sequence>
<organism evidence="2 3">
    <name type="scientific">Viridibacillus arvi</name>
    <dbReference type="NCBI Taxonomy" id="263475"/>
    <lineage>
        <taxon>Bacteria</taxon>
        <taxon>Bacillati</taxon>
        <taxon>Bacillota</taxon>
        <taxon>Bacilli</taxon>
        <taxon>Bacillales</taxon>
        <taxon>Caryophanaceae</taxon>
        <taxon>Viridibacillus</taxon>
    </lineage>
</organism>
<name>A0A0M0LKV4_9BACL</name>
<gene>
    <name evidence="2" type="ORF">AMD00_04235</name>
</gene>
<evidence type="ECO:0000256" key="1">
    <source>
        <dbReference type="SAM" id="Phobius"/>
    </source>
</evidence>
<dbReference type="GeneID" id="301135312"/>
<proteinExistence type="predicted"/>
<keyword evidence="1" id="KW-0812">Transmembrane</keyword>
<dbReference type="OrthoDB" id="2455566at2"/>
<evidence type="ECO:0000313" key="3">
    <source>
        <dbReference type="Proteomes" id="UP000036867"/>
    </source>
</evidence>
<evidence type="ECO:0000313" key="2">
    <source>
        <dbReference type="EMBL" id="KOO51674.1"/>
    </source>
</evidence>
<keyword evidence="1" id="KW-0472">Membrane</keyword>